<name>A0A9J2Q2U5_ASCLU</name>
<feature type="chain" id="PRO_5039894876" evidence="1">
    <location>
        <begin position="19"/>
        <end position="47"/>
    </location>
</feature>
<keyword evidence="2" id="KW-1185">Reference proteome</keyword>
<keyword evidence="1" id="KW-0732">Signal</keyword>
<dbReference type="Proteomes" id="UP000036681">
    <property type="component" value="Unplaced"/>
</dbReference>
<protein>
    <submittedName>
        <fullName evidence="3">Uncharacterized protein</fullName>
    </submittedName>
</protein>
<evidence type="ECO:0000256" key="1">
    <source>
        <dbReference type="SAM" id="SignalP"/>
    </source>
</evidence>
<dbReference type="WBParaSite" id="ALUE_0001623701-mRNA-1">
    <property type="protein sequence ID" value="ALUE_0001623701-mRNA-1"/>
    <property type="gene ID" value="ALUE_0001623701"/>
</dbReference>
<organism evidence="2 3">
    <name type="scientific">Ascaris lumbricoides</name>
    <name type="common">Giant roundworm</name>
    <dbReference type="NCBI Taxonomy" id="6252"/>
    <lineage>
        <taxon>Eukaryota</taxon>
        <taxon>Metazoa</taxon>
        <taxon>Ecdysozoa</taxon>
        <taxon>Nematoda</taxon>
        <taxon>Chromadorea</taxon>
        <taxon>Rhabditida</taxon>
        <taxon>Spirurina</taxon>
        <taxon>Ascaridomorpha</taxon>
        <taxon>Ascaridoidea</taxon>
        <taxon>Ascarididae</taxon>
        <taxon>Ascaris</taxon>
    </lineage>
</organism>
<feature type="signal peptide" evidence="1">
    <location>
        <begin position="1"/>
        <end position="18"/>
    </location>
</feature>
<evidence type="ECO:0000313" key="2">
    <source>
        <dbReference type="Proteomes" id="UP000036681"/>
    </source>
</evidence>
<evidence type="ECO:0000313" key="3">
    <source>
        <dbReference type="WBParaSite" id="ALUE_0001623701-mRNA-1"/>
    </source>
</evidence>
<sequence length="47" mass="5353">MLAITLTFLLSIARPASFQGSQHFECNLQNLLNAFTDEQLDELQRTL</sequence>
<proteinExistence type="predicted"/>
<accession>A0A9J2Q2U5</accession>
<reference evidence="3" key="1">
    <citation type="submission" date="2023-03" db="UniProtKB">
        <authorList>
            <consortium name="WormBaseParasite"/>
        </authorList>
    </citation>
    <scope>IDENTIFICATION</scope>
</reference>
<dbReference type="AlphaFoldDB" id="A0A9J2Q2U5"/>